<keyword evidence="3" id="KW-0962">Peroxisome biogenesis</keyword>
<evidence type="ECO:0000256" key="1">
    <source>
        <dbReference type="ARBA" id="ARBA00004370"/>
    </source>
</evidence>
<keyword evidence="6" id="KW-0067">ATP-binding</keyword>
<evidence type="ECO:0000256" key="5">
    <source>
        <dbReference type="ARBA" id="ARBA00022801"/>
    </source>
</evidence>
<evidence type="ECO:0000256" key="3">
    <source>
        <dbReference type="ARBA" id="ARBA00022593"/>
    </source>
</evidence>
<gene>
    <name evidence="13" type="primary">PEX6</name>
    <name evidence="13" type="ORF">HDU87_004125</name>
</gene>
<evidence type="ECO:0000313" key="13">
    <source>
        <dbReference type="EMBL" id="KAJ3184721.1"/>
    </source>
</evidence>
<evidence type="ECO:0000313" key="14">
    <source>
        <dbReference type="Proteomes" id="UP001212152"/>
    </source>
</evidence>
<keyword evidence="14" id="KW-1185">Reference proteome</keyword>
<evidence type="ECO:0000256" key="2">
    <source>
        <dbReference type="ARBA" id="ARBA00006914"/>
    </source>
</evidence>
<dbReference type="InterPro" id="IPR047533">
    <property type="entry name" value="RecA-like_PEX6_r2"/>
</dbReference>
<evidence type="ECO:0000256" key="4">
    <source>
        <dbReference type="ARBA" id="ARBA00022741"/>
    </source>
</evidence>
<feature type="region of interest" description="Disordered" evidence="11">
    <location>
        <begin position="1088"/>
        <end position="1161"/>
    </location>
</feature>
<dbReference type="SMART" id="SM00382">
    <property type="entry name" value="AAA"/>
    <property type="match status" value="1"/>
</dbReference>
<keyword evidence="5" id="KW-0378">Hydrolase</keyword>
<evidence type="ECO:0000256" key="9">
    <source>
        <dbReference type="ARBA" id="ARBA00034920"/>
    </source>
</evidence>
<evidence type="ECO:0000256" key="10">
    <source>
        <dbReference type="ARBA" id="ARBA00048778"/>
    </source>
</evidence>
<dbReference type="GO" id="GO:0016887">
    <property type="term" value="F:ATP hydrolysis activity"/>
    <property type="evidence" value="ECO:0007669"/>
    <property type="project" value="InterPro"/>
</dbReference>
<feature type="compositionally biased region" description="Basic residues" evidence="11">
    <location>
        <begin position="1147"/>
        <end position="1161"/>
    </location>
</feature>
<evidence type="ECO:0000256" key="7">
    <source>
        <dbReference type="ARBA" id="ARBA00023136"/>
    </source>
</evidence>
<dbReference type="GO" id="GO:0005829">
    <property type="term" value="C:cytosol"/>
    <property type="evidence" value="ECO:0007669"/>
    <property type="project" value="TreeGrafter"/>
</dbReference>
<evidence type="ECO:0000259" key="12">
    <source>
        <dbReference type="SMART" id="SM00382"/>
    </source>
</evidence>
<dbReference type="InterPro" id="IPR050168">
    <property type="entry name" value="AAA_ATPase_domain"/>
</dbReference>
<dbReference type="GO" id="GO:0016558">
    <property type="term" value="P:protein import into peroxisome matrix"/>
    <property type="evidence" value="ECO:0007669"/>
    <property type="project" value="TreeGrafter"/>
</dbReference>
<dbReference type="PROSITE" id="PS00674">
    <property type="entry name" value="AAA"/>
    <property type="match status" value="1"/>
</dbReference>
<dbReference type="SUPFAM" id="SSF52540">
    <property type="entry name" value="P-loop containing nucleoside triphosphate hydrolases"/>
    <property type="match status" value="2"/>
</dbReference>
<dbReference type="InterPro" id="IPR003959">
    <property type="entry name" value="ATPase_AAA_core"/>
</dbReference>
<dbReference type="PANTHER" id="PTHR23077:SF9">
    <property type="entry name" value="PEROXISOMAL ATPASE PEX6"/>
    <property type="match status" value="1"/>
</dbReference>
<dbReference type="InterPro" id="IPR027417">
    <property type="entry name" value="P-loop_NTPase"/>
</dbReference>
<proteinExistence type="inferred from homology"/>
<comment type="subcellular location">
    <subcellularLocation>
        <location evidence="1">Membrane</location>
    </subcellularLocation>
</comment>
<dbReference type="Gene3D" id="1.10.8.60">
    <property type="match status" value="2"/>
</dbReference>
<keyword evidence="4" id="KW-0547">Nucleotide-binding</keyword>
<dbReference type="Pfam" id="PF23315">
    <property type="entry name" value="PEX6_4th"/>
    <property type="match status" value="1"/>
</dbReference>
<dbReference type="InterPro" id="IPR056995">
    <property type="entry name" value="PEX6_4th_dom"/>
</dbReference>
<dbReference type="EMBL" id="JADGJQ010000003">
    <property type="protein sequence ID" value="KAJ3184721.1"/>
    <property type="molecule type" value="Genomic_DNA"/>
</dbReference>
<sequence>MNPAPFQVGNPQTWSCLHADVDVLLVTHQLWADLVQRGAKVAPRTKHGNDASQLFVSAKIARERCGNTRAPFGFQRQWNGVGSDSYFLMFARRGAEQATTNYVHPDFFPRHGMSDVRLGDKVTVALAATGFVELAEVILEAQNEVTRDFALKGDQVMVSRLNLRTPRSNILKPDPRRIQDTISENIAIMRQLGEFCLPLGSVNLEFRALACLPVLQGTLTSATRIIFSSRTDPHEASQTSVTPLDGPEISVEELLGDDASPSQRSRAPFKALPLPLLSPVSEAMIYPRPHAKQDLSDALWTEYQTFARFGLFSGSMVRSVSLAAIDEADYPRVYMSPSLLHNLGFSASTILSIDPATGANDTSWYPVAREITIARVAGRCTNDKKLQDECLVQLKHFLESHERVVCEGDIVSVLVDEEKAQMKRMLASEGVGQEEIEEELCCLGNDDRRKQVAYFQISALSIDEADKQLSALSHGAARIDPAITKIVQAGISHTRVPQNQRSFLLRESVLLAPPNGVNNTYRDAKSLVSACLHPMSVSLGLACSFLIHGARGVGKRSVFYSVAEELGIHLLEVNAYDILGDTDAKTEAFLQVHFDKAVATGPCILILRHLDALAKKSTGTADDGEEPPTTVFLSNALQMIADSYKKTGHAVIVVGTTSDLDKVPVGMQSLFRQQFLCESPSEAMRLHVLSYLTHGVTLSPDVDLAALALQTAALVCRDLVDVVARAGQNARLRIKSDLDSSGQTIADEDLNRAGIPVTSADFTKALDTVRSAHSDSIGAPKIPNVKWDDVGGLSHVKDNIYDTIQLPLERPELFATGMKKRSGILLYGPPGTGKTMVAKAVATNFALNFMSVKGPELLNMYIGESEANVRRVFQRARDARPCVVFFDELDSVAPKRGEKGDSGGVMDRIVSQLLAEIDGMGGGSDVFVIGATNRPDLLDPALLRPGRFDKLLYLGVSDTHDAQLNILQALTRKFRLHPDLDLRVIAEACPFHYTGADFYALCSDAMLKAIIRTINNVDVKIAALNKSGPHKAHPHPITPPYYLEKLAEKDDTFVQVEAVDFQNALAELVPSVNPGELRRYEEIRKKFETEDQKKTTKAASKGKGPAEIAPPPPLPVPDSGSPDKDPSHGDSAHQEQSASFSGEGSKKQKQKQQNKGKAPLR</sequence>
<dbReference type="Proteomes" id="UP001212152">
    <property type="component" value="Unassembled WGS sequence"/>
</dbReference>
<dbReference type="Pfam" id="PF00004">
    <property type="entry name" value="AAA"/>
    <property type="match status" value="2"/>
</dbReference>
<feature type="compositionally biased region" description="Basic and acidic residues" evidence="11">
    <location>
        <begin position="1121"/>
        <end position="1133"/>
    </location>
</feature>
<reference evidence="13" key="1">
    <citation type="submission" date="2020-05" db="EMBL/GenBank/DDBJ databases">
        <title>Phylogenomic resolution of chytrid fungi.</title>
        <authorList>
            <person name="Stajich J.E."/>
            <person name="Amses K."/>
            <person name="Simmons R."/>
            <person name="Seto K."/>
            <person name="Myers J."/>
            <person name="Bonds A."/>
            <person name="Quandt C.A."/>
            <person name="Barry K."/>
            <person name="Liu P."/>
            <person name="Grigoriev I."/>
            <person name="Longcore J.E."/>
            <person name="James T.Y."/>
        </authorList>
    </citation>
    <scope>NUCLEOTIDE SEQUENCE</scope>
    <source>
        <strain evidence="13">JEL0379</strain>
    </source>
</reference>
<evidence type="ECO:0000256" key="6">
    <source>
        <dbReference type="ARBA" id="ARBA00022840"/>
    </source>
</evidence>
<protein>
    <recommendedName>
        <fullName evidence="8">Peroxisomal ATPase PEX6</fullName>
    </recommendedName>
    <alternativeName>
        <fullName evidence="9">Peroxin-6</fullName>
    </alternativeName>
</protein>
<dbReference type="GO" id="GO:0005778">
    <property type="term" value="C:peroxisomal membrane"/>
    <property type="evidence" value="ECO:0007669"/>
    <property type="project" value="TreeGrafter"/>
</dbReference>
<evidence type="ECO:0000256" key="11">
    <source>
        <dbReference type="SAM" id="MobiDB-lite"/>
    </source>
</evidence>
<dbReference type="FunFam" id="1.10.8.60:FF:000039">
    <property type="entry name" value="peroxisome biogenesis factor 6"/>
    <property type="match status" value="1"/>
</dbReference>
<accession>A0AAD5XQP6</accession>
<feature type="compositionally biased region" description="Low complexity" evidence="11">
    <location>
        <begin position="1097"/>
        <end position="1107"/>
    </location>
</feature>
<organism evidence="13 14">
    <name type="scientific">Geranomyces variabilis</name>
    <dbReference type="NCBI Taxonomy" id="109894"/>
    <lineage>
        <taxon>Eukaryota</taxon>
        <taxon>Fungi</taxon>
        <taxon>Fungi incertae sedis</taxon>
        <taxon>Chytridiomycota</taxon>
        <taxon>Chytridiomycota incertae sedis</taxon>
        <taxon>Chytridiomycetes</taxon>
        <taxon>Spizellomycetales</taxon>
        <taxon>Powellomycetaceae</taxon>
        <taxon>Geranomyces</taxon>
    </lineage>
</organism>
<dbReference type="InterPro" id="IPR003960">
    <property type="entry name" value="ATPase_AAA_CS"/>
</dbReference>
<name>A0AAD5XQP6_9FUNG</name>
<comment type="similarity">
    <text evidence="2">Belongs to the AAA ATPase family.</text>
</comment>
<comment type="caution">
    <text evidence="13">The sequence shown here is derived from an EMBL/GenBank/DDBJ whole genome shotgun (WGS) entry which is preliminary data.</text>
</comment>
<keyword evidence="7" id="KW-0472">Membrane</keyword>
<dbReference type="GO" id="GO:0005524">
    <property type="term" value="F:ATP binding"/>
    <property type="evidence" value="ECO:0007669"/>
    <property type="project" value="UniProtKB-KW"/>
</dbReference>
<comment type="catalytic activity">
    <reaction evidence="10">
        <text>ATP + H2O = ADP + phosphate + H(+)</text>
        <dbReference type="Rhea" id="RHEA:13065"/>
        <dbReference type="ChEBI" id="CHEBI:15377"/>
        <dbReference type="ChEBI" id="CHEBI:15378"/>
        <dbReference type="ChEBI" id="CHEBI:30616"/>
        <dbReference type="ChEBI" id="CHEBI:43474"/>
        <dbReference type="ChEBI" id="CHEBI:456216"/>
    </reaction>
    <physiologicalReaction direction="left-to-right" evidence="10">
        <dbReference type="Rhea" id="RHEA:13066"/>
    </physiologicalReaction>
</comment>
<feature type="domain" description="AAA+ ATPase" evidence="12">
    <location>
        <begin position="820"/>
        <end position="958"/>
    </location>
</feature>
<dbReference type="FunFam" id="3.40.50.300:FF:000109">
    <property type="entry name" value="Peroxisomal biogenesis factor 6"/>
    <property type="match status" value="1"/>
</dbReference>
<dbReference type="PANTHER" id="PTHR23077">
    <property type="entry name" value="AAA-FAMILY ATPASE"/>
    <property type="match status" value="1"/>
</dbReference>
<dbReference type="CDD" id="cd19527">
    <property type="entry name" value="RecA-like_PEX6_r2"/>
    <property type="match status" value="1"/>
</dbReference>
<dbReference type="Gene3D" id="3.40.50.300">
    <property type="entry name" value="P-loop containing nucleotide triphosphate hydrolases"/>
    <property type="match status" value="2"/>
</dbReference>
<dbReference type="AlphaFoldDB" id="A0AAD5XQP6"/>
<dbReference type="InterPro" id="IPR003593">
    <property type="entry name" value="AAA+_ATPase"/>
</dbReference>
<evidence type="ECO:0000256" key="8">
    <source>
        <dbReference type="ARBA" id="ARBA00034811"/>
    </source>
</evidence>